<dbReference type="CDD" id="cd02891">
    <property type="entry name" value="A2M_like"/>
    <property type="match status" value="1"/>
</dbReference>
<evidence type="ECO:0000313" key="8">
    <source>
        <dbReference type="Proteomes" id="UP000282211"/>
    </source>
</evidence>
<dbReference type="EMBL" id="RBII01000001">
    <property type="protein sequence ID" value="RKQ71297.1"/>
    <property type="molecule type" value="Genomic_DNA"/>
</dbReference>
<dbReference type="SMART" id="SM01419">
    <property type="entry name" value="Thiol-ester_cl"/>
    <property type="match status" value="1"/>
</dbReference>
<dbReference type="InterPro" id="IPR041203">
    <property type="entry name" value="Bact_A2M_MG5"/>
</dbReference>
<dbReference type="Pfam" id="PF17973">
    <property type="entry name" value="bMG10"/>
    <property type="match status" value="1"/>
</dbReference>
<gene>
    <name evidence="7" type="ORF">DES40_0610</name>
</gene>
<dbReference type="Pfam" id="PF07703">
    <property type="entry name" value="A2M_BRD"/>
    <property type="match status" value="1"/>
</dbReference>
<dbReference type="SMART" id="SM01359">
    <property type="entry name" value="A2M_N_2"/>
    <property type="match status" value="1"/>
</dbReference>
<comment type="similarity">
    <text evidence="1">Belongs to the protease inhibitor I39 (alpha-2-macroglobulin) family. Bacterial alpha-2-macroglobulin subfamily.</text>
</comment>
<evidence type="ECO:0000256" key="1">
    <source>
        <dbReference type="ARBA" id="ARBA00010556"/>
    </source>
</evidence>
<dbReference type="InterPro" id="IPR011625">
    <property type="entry name" value="A2M_N_BRD"/>
</dbReference>
<dbReference type="InterPro" id="IPR021868">
    <property type="entry name" value="Alpha_2_Macroglob_MG3"/>
</dbReference>
<dbReference type="InterPro" id="IPR001599">
    <property type="entry name" value="Macroglobln_a2"/>
</dbReference>
<feature type="domain" description="Alpha-2-macroglobulin" evidence="6">
    <location>
        <begin position="970"/>
        <end position="1057"/>
    </location>
</feature>
<dbReference type="Proteomes" id="UP000282211">
    <property type="component" value="Unassembled WGS sequence"/>
</dbReference>
<keyword evidence="2" id="KW-0732">Signal</keyword>
<name>A0A420WJW2_9PROT</name>
<organism evidence="7 8">
    <name type="scientific">Litorimonas taeanensis</name>
    <dbReference type="NCBI Taxonomy" id="568099"/>
    <lineage>
        <taxon>Bacteria</taxon>
        <taxon>Pseudomonadati</taxon>
        <taxon>Pseudomonadota</taxon>
        <taxon>Alphaproteobacteria</taxon>
        <taxon>Maricaulales</taxon>
        <taxon>Robiginitomaculaceae</taxon>
    </lineage>
</organism>
<dbReference type="Gene3D" id="1.50.10.20">
    <property type="match status" value="1"/>
</dbReference>
<protein>
    <submittedName>
        <fullName evidence="7">Uncharacterized protein</fullName>
    </submittedName>
</protein>
<dbReference type="Gene3D" id="2.60.40.1930">
    <property type="match status" value="1"/>
</dbReference>
<dbReference type="InterPro" id="IPR047565">
    <property type="entry name" value="Alpha-macroglob_thiol-ester_cl"/>
</dbReference>
<evidence type="ECO:0000259" key="6">
    <source>
        <dbReference type="SMART" id="SM01360"/>
    </source>
</evidence>
<proteinExistence type="inferred from homology"/>
<evidence type="ECO:0000256" key="2">
    <source>
        <dbReference type="ARBA" id="ARBA00022729"/>
    </source>
</evidence>
<dbReference type="Pfam" id="PF17972">
    <property type="entry name" value="bMG5"/>
    <property type="match status" value="1"/>
</dbReference>
<dbReference type="Pfam" id="PF00207">
    <property type="entry name" value="A2M"/>
    <property type="match status" value="1"/>
</dbReference>
<dbReference type="Pfam" id="PF11974">
    <property type="entry name" value="bMG3"/>
    <property type="match status" value="1"/>
</dbReference>
<dbReference type="InParanoid" id="A0A420WJW2"/>
<keyword evidence="4" id="KW-0812">Transmembrane</keyword>
<dbReference type="InterPro" id="IPR049120">
    <property type="entry name" value="A2M_bMG2"/>
</dbReference>
<dbReference type="InterPro" id="IPR041246">
    <property type="entry name" value="Bact_MG10"/>
</dbReference>
<dbReference type="FunCoup" id="A0A420WJW2">
    <property type="interactions" value="97"/>
</dbReference>
<dbReference type="PIRSF" id="PIRSF038980">
    <property type="entry name" value="A2M_bac"/>
    <property type="match status" value="1"/>
</dbReference>
<dbReference type="PANTHER" id="PTHR40094">
    <property type="entry name" value="ALPHA-2-MACROGLOBULIN HOMOLOG"/>
    <property type="match status" value="1"/>
</dbReference>
<feature type="repeat" description="TPR" evidence="3">
    <location>
        <begin position="1339"/>
        <end position="1372"/>
    </location>
</feature>
<dbReference type="InterPro" id="IPR002890">
    <property type="entry name" value="MG2"/>
</dbReference>
<dbReference type="PROSITE" id="PS50005">
    <property type="entry name" value="TPR"/>
    <property type="match status" value="1"/>
</dbReference>
<evidence type="ECO:0000313" key="7">
    <source>
        <dbReference type="EMBL" id="RKQ71297.1"/>
    </source>
</evidence>
<dbReference type="InterPro" id="IPR051802">
    <property type="entry name" value="YfhM-like"/>
</dbReference>
<comment type="caution">
    <text evidence="7">The sequence shown here is derived from an EMBL/GenBank/DDBJ whole genome shotgun (WGS) entry which is preliminary data.</text>
</comment>
<dbReference type="Pfam" id="PF07678">
    <property type="entry name" value="TED_complement"/>
    <property type="match status" value="1"/>
</dbReference>
<evidence type="ECO:0000256" key="4">
    <source>
        <dbReference type="SAM" id="Phobius"/>
    </source>
</evidence>
<dbReference type="GO" id="GO:0004866">
    <property type="term" value="F:endopeptidase inhibitor activity"/>
    <property type="evidence" value="ECO:0007669"/>
    <property type="project" value="InterPro"/>
</dbReference>
<reference evidence="7 8" key="1">
    <citation type="submission" date="2018-10" db="EMBL/GenBank/DDBJ databases">
        <title>Genomic Encyclopedia of Type Strains, Phase IV (KMG-IV): sequencing the most valuable type-strain genomes for metagenomic binning, comparative biology and taxonomic classification.</title>
        <authorList>
            <person name="Goeker M."/>
        </authorList>
    </citation>
    <scope>NUCLEOTIDE SEQUENCE [LARGE SCALE GENOMIC DNA]</scope>
    <source>
        <strain evidence="7 8">DSM 22008</strain>
    </source>
</reference>
<dbReference type="InterPro" id="IPR019734">
    <property type="entry name" value="TPR_rpt"/>
</dbReference>
<keyword evidence="8" id="KW-1185">Reference proteome</keyword>
<evidence type="ECO:0000256" key="3">
    <source>
        <dbReference type="PROSITE-ProRule" id="PRU00339"/>
    </source>
</evidence>
<sequence length="1649" mass="179787">MQNKTFGLFGFLGGILLFILAGWAGYVFYPQDSGTKFSGDYFGNLSGETAKSVSIHSAPSQNLDEQLETEDAITLSDFAFNNWYEEESSNGQVKACFAFTDVVATTRESELRPFIDIEPSAKVAISVEGDALCLGGLSYNKDYRVTLKAGLPSDRADVVLGGNQTVNIGFGDKPAFVGFTDNGIILPKTDTGGLAIETVNVGQLDITVERVNHRIISQTSPNSGGQSVEGDYSYNYDAWQEKVKVWSGRLDVKNRRNETVRTIFPLQSITADLGYGAYIVTAKRATDKENDSRVAQAWRWVVSTDMAITSYRGAEFMHVNVRSLKSAQLKPQVRLELIAENNDILGQVVTDAKGRASFPIALLKGQGNSAPKMVLAYDADTDFAMLDLTRSPLDMTAYDVEGRSASGLIDIFAYTERGVYRPGETVYLTALLRGSDGGERFDRPVSLEIVKPDGGIALQETYEKGEMAGALAVTYELPEGAPRGLWTIKLTPEGLDTVKSLRFDVQDFVPQKLKVTTSLPVDVLDAQSRTELNIQADFLYGAVGANLDGEAEARVQIETQPFKGYEDYKFGDTQETFREQLIEVGVGVTNDEGRLSLPLNLRTENVSSSFPLRLMMTSGIAEPGGRYVQKTDYIPLRTQDSYIGFKAGFEGRYASHKEPVSLSIVNLSSQGDVKASDLEWRLFEEIHDFQWYREGGRWRYRKDVSDIALSTGEMTIGDEPNIWTRRLPRGQYRLEAISNDGVKGAIRFNVGWARPGAGIDAPDRIVMGKVENSVKPGDKITLSVNAPYAGQGDLVIANETVRSIQSVTLPEGESELTFDFNPSWGDSVYAMLTLYTAEDKTGKSIQRRAAGLSYVSLDRSNQTLGLDFAAPEKIEPRQTYTLSVEVTNIPKGDTAWVSVAAVDEGILQLTQYDSPDAAEYYFGKKAFNLDVRDDYARLLNPNLGVAAILPQGGDSVGGAGLSVVPTQTVSLYSAPVKVKNGKASVELEIPDFQGSLRLMATAWSSKAVGSAEDAMIVRDSVPMSVGLPRFLAPGDKAIATVSVDNLDGPVGQYSLAFHSHLSTKENSSSFDLAQEERKDVLFALSAENLGVSDIDFILEGQNGYELTKAVQIETRSPFRPKVEKNLTRLRPDETYTFSASNLDGYIPATTDVSLSVSTLPGLDAQTYVQSLSSYPYGCTEQTVSKAMPLLFVAELGGLKDLSEPQRKARVDLAIKRIIARQDGQGSFGLWHVGDGNASPWLQLYVSEFLILASANGQDVPQDAIKKAISAAQLLSDPNRYSSLNLDYNYGWSRSGGHSNNQRKYERAAYAHYVLSLADKVDVPDLRYLADNNSGDIKDPLALTYLATALSKIGDNRRAVALFDKAINLQKSGKTNSDDYYASGLRNAAAMLAISQDYLSDSQASELMKYVGAAAQDSQYLNTQEQSYLVRMIAALGASDEDLSLETKNLTLTQSKTSQTVSLVGSSINGSRTIKNIGGKSLWVSETLSGLPQSDPGKVSEGYSLKKEMFTMSGEALSLSTLTKGEQAIIRISIDPVQERAAMIVLADLLPAGLEIERILMPEEAGTGSLYSFVGKLSDLDLAEARDDRLVASKRLSRWDSQTVKVAYVVRAVTQGDFIFPGAVAEDMYRPDIRGRTAATRLTVTGTGSN</sequence>
<dbReference type="Pfam" id="PF21142">
    <property type="entry name" value="A2M_bMG2"/>
    <property type="match status" value="1"/>
</dbReference>
<dbReference type="SMART" id="SM01360">
    <property type="entry name" value="A2M"/>
    <property type="match status" value="1"/>
</dbReference>
<evidence type="ECO:0000259" key="5">
    <source>
        <dbReference type="SMART" id="SM01359"/>
    </source>
</evidence>
<feature type="transmembrane region" description="Helical" evidence="4">
    <location>
        <begin position="7"/>
        <end position="29"/>
    </location>
</feature>
<accession>A0A420WJW2</accession>
<dbReference type="RefSeq" id="WP_170144857.1">
    <property type="nucleotide sequence ID" value="NZ_RBII01000001.1"/>
</dbReference>
<dbReference type="PANTHER" id="PTHR40094:SF1">
    <property type="entry name" value="UBIQUITIN DOMAIN-CONTAINING PROTEIN"/>
    <property type="match status" value="1"/>
</dbReference>
<keyword evidence="4" id="KW-1133">Transmembrane helix</keyword>
<dbReference type="InterPro" id="IPR026284">
    <property type="entry name" value="A2MG_proteobact"/>
</dbReference>
<keyword evidence="4" id="KW-0472">Membrane</keyword>
<dbReference type="InterPro" id="IPR041462">
    <property type="entry name" value="Bact_A2M_MG6"/>
</dbReference>
<keyword evidence="3" id="KW-0802">TPR repeat</keyword>
<dbReference type="InterPro" id="IPR008930">
    <property type="entry name" value="Terpenoid_cyclase/PrenylTrfase"/>
</dbReference>
<dbReference type="SUPFAM" id="SSF48239">
    <property type="entry name" value="Terpenoid cyclases/Protein prenyltransferases"/>
    <property type="match status" value="1"/>
</dbReference>
<dbReference type="Pfam" id="PF17962">
    <property type="entry name" value="bMG6"/>
    <property type="match status" value="1"/>
</dbReference>
<dbReference type="Pfam" id="PF01835">
    <property type="entry name" value="MG2"/>
    <property type="match status" value="1"/>
</dbReference>
<dbReference type="GO" id="GO:0005615">
    <property type="term" value="C:extracellular space"/>
    <property type="evidence" value="ECO:0007669"/>
    <property type="project" value="InterPro"/>
</dbReference>
<feature type="domain" description="Alpha-2-macroglobulin bait region" evidence="5">
    <location>
        <begin position="765"/>
        <end position="909"/>
    </location>
</feature>
<dbReference type="InterPro" id="IPR011626">
    <property type="entry name" value="Alpha-macroglobulin_TED"/>
</dbReference>